<dbReference type="PROSITE" id="PS51671">
    <property type="entry name" value="ACT"/>
    <property type="match status" value="1"/>
</dbReference>
<dbReference type="InterPro" id="IPR019455">
    <property type="entry name" value="Acetolactate_synth_ssu_C"/>
</dbReference>
<dbReference type="eggNOG" id="COG0440">
    <property type="taxonomic scope" value="Bacteria"/>
</dbReference>
<dbReference type="CDD" id="cd04878">
    <property type="entry name" value="ACT_AHAS"/>
    <property type="match status" value="1"/>
</dbReference>
<comment type="function">
    <text evidence="8">Catalyzes the conversion of 2 pyruvate molecules into acetolactate in the first common step of the biosynthetic pathway of the branched-amino acids such as leucine, isoleucine, and valine.</text>
</comment>
<dbReference type="InterPro" id="IPR054480">
    <property type="entry name" value="AHAS_small-like_ACT"/>
</dbReference>
<dbReference type="Proteomes" id="UP000017148">
    <property type="component" value="Unassembled WGS sequence"/>
</dbReference>
<evidence type="ECO:0000256" key="3">
    <source>
        <dbReference type="ARBA" id="ARBA00006341"/>
    </source>
</evidence>
<comment type="caution">
    <text evidence="10">The sequence shown here is derived from an EMBL/GenBank/DDBJ whole genome shotgun (WGS) entry which is preliminary data.</text>
</comment>
<reference evidence="10 11" key="1">
    <citation type="journal article" date="2013" name="Environ. Microbiol.">
        <title>Genome analysis of Chitinivibrio alkaliphilus gen. nov., sp. nov., a novel extremely haloalkaliphilic anaerobic chitinolytic bacterium from the candidate phylum Termite Group 3.</title>
        <authorList>
            <person name="Sorokin D.Y."/>
            <person name="Gumerov V.M."/>
            <person name="Rakitin A.L."/>
            <person name="Beletsky A.V."/>
            <person name="Damste J.S."/>
            <person name="Muyzer G."/>
            <person name="Mardanov A.V."/>
            <person name="Ravin N.V."/>
        </authorList>
    </citation>
    <scope>NUCLEOTIDE SEQUENCE [LARGE SCALE GENOMIC DNA]</scope>
    <source>
        <strain evidence="10 11">ACht1</strain>
    </source>
</reference>
<comment type="pathway">
    <text evidence="2 8">Amino-acid biosynthesis; L-valine biosynthesis; L-valine from pyruvate: step 1/4.</text>
</comment>
<dbReference type="PATRIC" id="fig|1313304.3.peg.1446"/>
<evidence type="ECO:0000256" key="6">
    <source>
        <dbReference type="ARBA" id="ARBA00023304"/>
    </source>
</evidence>
<keyword evidence="11" id="KW-1185">Reference proteome</keyword>
<comment type="pathway">
    <text evidence="1 8">Amino-acid biosynthesis; L-isoleucine biosynthesis; L-isoleucine from 2-oxobutanoate: step 1/4.</text>
</comment>
<name>U7DB57_9BACT</name>
<evidence type="ECO:0000259" key="9">
    <source>
        <dbReference type="PROSITE" id="PS51671"/>
    </source>
</evidence>
<dbReference type="Gene3D" id="3.30.70.1150">
    <property type="entry name" value="ACT-like. Chain A, domain 2"/>
    <property type="match status" value="1"/>
</dbReference>
<dbReference type="PANTHER" id="PTHR30239:SF0">
    <property type="entry name" value="ACETOLACTATE SYNTHASE SMALL SUBUNIT 1, CHLOROPLASTIC"/>
    <property type="match status" value="1"/>
</dbReference>
<dbReference type="EC" id="2.2.1.6" evidence="8"/>
<dbReference type="InterPro" id="IPR027271">
    <property type="entry name" value="Acetolactate_synth/TF_NikR_C"/>
</dbReference>
<dbReference type="EMBL" id="ASJR01000011">
    <property type="protein sequence ID" value="ERP31650.1"/>
    <property type="molecule type" value="Genomic_DNA"/>
</dbReference>
<dbReference type="NCBIfam" id="TIGR00119">
    <property type="entry name" value="acolac_sm"/>
    <property type="match status" value="1"/>
</dbReference>
<keyword evidence="5 8" id="KW-0028">Amino-acid biosynthesis</keyword>
<evidence type="ECO:0000256" key="7">
    <source>
        <dbReference type="ARBA" id="ARBA00048670"/>
    </source>
</evidence>
<accession>U7DB57</accession>
<dbReference type="OrthoDB" id="9787365at2"/>
<dbReference type="FunFam" id="3.30.70.260:FF:000001">
    <property type="entry name" value="Acetolactate synthase, small subunit"/>
    <property type="match status" value="1"/>
</dbReference>
<dbReference type="SUPFAM" id="SSF55021">
    <property type="entry name" value="ACT-like"/>
    <property type="match status" value="2"/>
</dbReference>
<protein>
    <recommendedName>
        <fullName evidence="8">Acetolactate synthase small subunit</fullName>
        <shortName evidence="8">AHAS</shortName>
        <shortName evidence="8">ALS</shortName>
        <ecNumber evidence="8">2.2.1.6</ecNumber>
    </recommendedName>
    <alternativeName>
        <fullName evidence="8">Acetohydroxy-acid synthase small subunit</fullName>
    </alternativeName>
</protein>
<comment type="subunit">
    <text evidence="4 8">Dimer of large and small chains.</text>
</comment>
<comment type="catalytic activity">
    <reaction evidence="7 8">
        <text>2 pyruvate + H(+) = (2S)-2-acetolactate + CO2</text>
        <dbReference type="Rhea" id="RHEA:25249"/>
        <dbReference type="ChEBI" id="CHEBI:15361"/>
        <dbReference type="ChEBI" id="CHEBI:15378"/>
        <dbReference type="ChEBI" id="CHEBI:16526"/>
        <dbReference type="ChEBI" id="CHEBI:58476"/>
        <dbReference type="EC" id="2.2.1.6"/>
    </reaction>
</comment>
<dbReference type="GO" id="GO:0005829">
    <property type="term" value="C:cytosol"/>
    <property type="evidence" value="ECO:0007669"/>
    <property type="project" value="TreeGrafter"/>
</dbReference>
<evidence type="ECO:0000256" key="5">
    <source>
        <dbReference type="ARBA" id="ARBA00022605"/>
    </source>
</evidence>
<dbReference type="InterPro" id="IPR045865">
    <property type="entry name" value="ACT-like_dom_sf"/>
</dbReference>
<keyword evidence="8" id="KW-0808">Transferase</keyword>
<dbReference type="Pfam" id="PF22629">
    <property type="entry name" value="ACT_AHAS_ss"/>
    <property type="match status" value="1"/>
</dbReference>
<dbReference type="UniPathway" id="UPA00049">
    <property type="reaction ID" value="UER00059"/>
</dbReference>
<evidence type="ECO:0000256" key="8">
    <source>
        <dbReference type="RuleBase" id="RU368092"/>
    </source>
</evidence>
<evidence type="ECO:0000313" key="10">
    <source>
        <dbReference type="EMBL" id="ERP31650.1"/>
    </source>
</evidence>
<dbReference type="InterPro" id="IPR002912">
    <property type="entry name" value="ACT_dom"/>
</dbReference>
<dbReference type="Pfam" id="PF10369">
    <property type="entry name" value="ALS_ss_C"/>
    <property type="match status" value="1"/>
</dbReference>
<evidence type="ECO:0000256" key="1">
    <source>
        <dbReference type="ARBA" id="ARBA00004974"/>
    </source>
</evidence>
<dbReference type="NCBIfam" id="NF008864">
    <property type="entry name" value="PRK11895.1"/>
    <property type="match status" value="1"/>
</dbReference>
<evidence type="ECO:0000256" key="4">
    <source>
        <dbReference type="ARBA" id="ARBA00011744"/>
    </source>
</evidence>
<dbReference type="PANTHER" id="PTHR30239">
    <property type="entry name" value="ACETOLACTATE SYNTHASE SMALL SUBUNIT"/>
    <property type="match status" value="1"/>
</dbReference>
<dbReference type="GO" id="GO:0003984">
    <property type="term" value="F:acetolactate synthase activity"/>
    <property type="evidence" value="ECO:0007669"/>
    <property type="project" value="UniProtKB-UniRule"/>
</dbReference>
<dbReference type="GO" id="GO:1990610">
    <property type="term" value="F:acetolactate synthase regulator activity"/>
    <property type="evidence" value="ECO:0007669"/>
    <property type="project" value="UniProtKB-UniRule"/>
</dbReference>
<evidence type="ECO:0000256" key="2">
    <source>
        <dbReference type="ARBA" id="ARBA00005025"/>
    </source>
</evidence>
<gene>
    <name evidence="10" type="ORF">CALK_1514</name>
</gene>
<proteinExistence type="inferred from homology"/>
<dbReference type="GO" id="GO:0009097">
    <property type="term" value="P:isoleucine biosynthetic process"/>
    <property type="evidence" value="ECO:0007669"/>
    <property type="project" value="UniProtKB-UniRule"/>
</dbReference>
<dbReference type="InterPro" id="IPR039557">
    <property type="entry name" value="AHAS_ACT"/>
</dbReference>
<dbReference type="UniPathway" id="UPA00047">
    <property type="reaction ID" value="UER00055"/>
</dbReference>
<evidence type="ECO:0000313" key="11">
    <source>
        <dbReference type="Proteomes" id="UP000017148"/>
    </source>
</evidence>
<organism evidence="10 11">
    <name type="scientific">Chitinivibrio alkaliphilus ACht1</name>
    <dbReference type="NCBI Taxonomy" id="1313304"/>
    <lineage>
        <taxon>Bacteria</taxon>
        <taxon>Pseudomonadati</taxon>
        <taxon>Fibrobacterota</taxon>
        <taxon>Chitinivibrionia</taxon>
        <taxon>Chitinivibrionales</taxon>
        <taxon>Chitinivibrionaceae</taxon>
        <taxon>Chitinivibrio</taxon>
    </lineage>
</organism>
<dbReference type="GO" id="GO:0009099">
    <property type="term" value="P:L-valine biosynthetic process"/>
    <property type="evidence" value="ECO:0007669"/>
    <property type="project" value="UniProtKB-UniRule"/>
</dbReference>
<dbReference type="STRING" id="1313304.CALK_1514"/>
<dbReference type="Gene3D" id="3.30.70.260">
    <property type="match status" value="1"/>
</dbReference>
<dbReference type="AlphaFoldDB" id="U7DB57"/>
<comment type="similarity">
    <text evidence="3 8">Belongs to the acetolactate synthase small subunit family.</text>
</comment>
<keyword evidence="6 8" id="KW-0100">Branched-chain amino acid biosynthesis</keyword>
<feature type="domain" description="ACT" evidence="9">
    <location>
        <begin position="6"/>
        <end position="80"/>
    </location>
</feature>
<dbReference type="InterPro" id="IPR004789">
    <property type="entry name" value="Acetalactate_synth_ssu"/>
</dbReference>
<dbReference type="RefSeq" id="WP_022636969.1">
    <property type="nucleotide sequence ID" value="NZ_ASJR01000011.1"/>
</dbReference>
<sequence length="163" mass="17971">MNKRHTISVLVENNSGALSRISGLFSARGYNIASLSVSATEDHGVSRMTIVALGDDAIIEQITKQLNRLIDVIKVLDFKDKESVDRELMVATIQATHKIRHEIVSLLDIYNGKILSVSNRSLVIEVSERSDVLDDFIAIISPYGIREIARSGPVALAKPKMNE</sequence>